<dbReference type="Pfam" id="PF04965">
    <property type="entry name" value="GPW_gp25"/>
    <property type="match status" value="1"/>
</dbReference>
<dbReference type="Proteomes" id="UP000308330">
    <property type="component" value="Unassembled WGS sequence"/>
</dbReference>
<dbReference type="Gene3D" id="3.10.450.40">
    <property type="match status" value="1"/>
</dbReference>
<gene>
    <name evidence="2" type="ORF">FC748_05490</name>
</gene>
<evidence type="ECO:0000259" key="1">
    <source>
        <dbReference type="Pfam" id="PF04965"/>
    </source>
</evidence>
<keyword evidence="3" id="KW-1185">Reference proteome</keyword>
<sequence length="105" mass="11545">MYEVEPTEPMKTINFGATGVEEILQNVAFIMATASMSCPLDREFGWDKTVIDTPIPLAKARIVANLTEAIHKFEPRAIVVAVDVLGDGLQGRLTPKVQVSIRESF</sequence>
<dbReference type="SUPFAM" id="SSF160719">
    <property type="entry name" value="gpW/gp25-like"/>
    <property type="match status" value="1"/>
</dbReference>
<dbReference type="EMBL" id="SZPT01000001">
    <property type="protein sequence ID" value="TKI50662.1"/>
    <property type="molecule type" value="Genomic_DNA"/>
</dbReference>
<accession>A0ABY2T3Q0</accession>
<proteinExistence type="predicted"/>
<dbReference type="InterPro" id="IPR007048">
    <property type="entry name" value="IraD/Gp25-like"/>
</dbReference>
<evidence type="ECO:0000313" key="2">
    <source>
        <dbReference type="EMBL" id="TKI50662.1"/>
    </source>
</evidence>
<organism evidence="2 3">
    <name type="scientific">Lysinibacillus tabacifolii</name>
    <dbReference type="NCBI Taxonomy" id="1173107"/>
    <lineage>
        <taxon>Bacteria</taxon>
        <taxon>Bacillati</taxon>
        <taxon>Bacillota</taxon>
        <taxon>Bacilli</taxon>
        <taxon>Bacillales</taxon>
        <taxon>Bacillaceae</taxon>
        <taxon>Lysinibacillus</taxon>
    </lineage>
</organism>
<comment type="caution">
    <text evidence="2">The sequence shown here is derived from an EMBL/GenBank/DDBJ whole genome shotgun (WGS) entry which is preliminary data.</text>
</comment>
<evidence type="ECO:0000313" key="3">
    <source>
        <dbReference type="Proteomes" id="UP000308330"/>
    </source>
</evidence>
<name>A0ABY2T3Q0_9BACI</name>
<protein>
    <submittedName>
        <fullName evidence="2">GPW/gp25 family protein</fullName>
    </submittedName>
</protein>
<reference evidence="2 3" key="1">
    <citation type="submission" date="2019-04" db="EMBL/GenBank/DDBJ databases">
        <title>Lysinibacillus genome sequencing.</title>
        <authorList>
            <person name="Dunlap C."/>
        </authorList>
    </citation>
    <scope>NUCLEOTIDE SEQUENCE [LARGE SCALE GENOMIC DNA]</scope>
    <source>
        <strain evidence="2 3">KCTC 33042</strain>
    </source>
</reference>
<dbReference type="RefSeq" id="WP_108030253.1">
    <property type="nucleotide sequence ID" value="NZ_PYUE01000003.1"/>
</dbReference>
<feature type="domain" description="IraD/Gp25-like" evidence="1">
    <location>
        <begin position="19"/>
        <end position="102"/>
    </location>
</feature>